<gene>
    <name evidence="1" type="ORF">BDV39DRAFT_184295</name>
</gene>
<dbReference type="EMBL" id="ML741850">
    <property type="protein sequence ID" value="KAE8322251.1"/>
    <property type="molecule type" value="Genomic_DNA"/>
</dbReference>
<sequence length="94" mass="10270">MLWYVVYSFPFWGVCFSSPDIIVSSIVPPNYFCQSVQLGMVGWSPESRSSRPSPMIGNLIHGRVGQFIAFPSSPADSPGGNYWVSSKPGPVTLI</sequence>
<evidence type="ECO:0000313" key="2">
    <source>
        <dbReference type="Proteomes" id="UP000325945"/>
    </source>
</evidence>
<protein>
    <submittedName>
        <fullName evidence="1">Uncharacterized protein</fullName>
    </submittedName>
</protein>
<dbReference type="AlphaFoldDB" id="A0A5N6WN63"/>
<evidence type="ECO:0000313" key="1">
    <source>
        <dbReference type="EMBL" id="KAE8322251.1"/>
    </source>
</evidence>
<dbReference type="Proteomes" id="UP000325945">
    <property type="component" value="Unassembled WGS sequence"/>
</dbReference>
<accession>A0A5N6WN63</accession>
<name>A0A5N6WN63_9EURO</name>
<organism evidence="1 2">
    <name type="scientific">Aspergillus sergii</name>
    <dbReference type="NCBI Taxonomy" id="1034303"/>
    <lineage>
        <taxon>Eukaryota</taxon>
        <taxon>Fungi</taxon>
        <taxon>Dikarya</taxon>
        <taxon>Ascomycota</taxon>
        <taxon>Pezizomycotina</taxon>
        <taxon>Eurotiomycetes</taxon>
        <taxon>Eurotiomycetidae</taxon>
        <taxon>Eurotiales</taxon>
        <taxon>Aspergillaceae</taxon>
        <taxon>Aspergillus</taxon>
        <taxon>Aspergillus subgen. Circumdati</taxon>
    </lineage>
</organism>
<keyword evidence="2" id="KW-1185">Reference proteome</keyword>
<proteinExistence type="predicted"/>
<reference evidence="2" key="1">
    <citation type="submission" date="2019-04" db="EMBL/GenBank/DDBJ databases">
        <title>Friends and foes A comparative genomics studyof 23 Aspergillus species from section Flavi.</title>
        <authorList>
            <consortium name="DOE Joint Genome Institute"/>
            <person name="Kjaerbolling I."/>
            <person name="Vesth T."/>
            <person name="Frisvad J.C."/>
            <person name="Nybo J.L."/>
            <person name="Theobald S."/>
            <person name="Kildgaard S."/>
            <person name="Isbrandt T."/>
            <person name="Kuo A."/>
            <person name="Sato A."/>
            <person name="Lyhne E.K."/>
            <person name="Kogle M.E."/>
            <person name="Wiebenga A."/>
            <person name="Kun R.S."/>
            <person name="Lubbers R.J."/>
            <person name="Makela M.R."/>
            <person name="Barry K."/>
            <person name="Chovatia M."/>
            <person name="Clum A."/>
            <person name="Daum C."/>
            <person name="Haridas S."/>
            <person name="He G."/>
            <person name="LaButti K."/>
            <person name="Lipzen A."/>
            <person name="Mondo S."/>
            <person name="Riley R."/>
            <person name="Salamov A."/>
            <person name="Simmons B.A."/>
            <person name="Magnuson J.K."/>
            <person name="Henrissat B."/>
            <person name="Mortensen U.H."/>
            <person name="Larsen T.O."/>
            <person name="Devries R.P."/>
            <person name="Grigoriev I.V."/>
            <person name="Machida M."/>
            <person name="Baker S.E."/>
            <person name="Andersen M.R."/>
        </authorList>
    </citation>
    <scope>NUCLEOTIDE SEQUENCE [LARGE SCALE GENOMIC DNA]</scope>
    <source>
        <strain evidence="2">CBS 130017</strain>
    </source>
</reference>